<dbReference type="GO" id="GO:0006528">
    <property type="term" value="P:asparagine metabolic process"/>
    <property type="evidence" value="ECO:0007669"/>
    <property type="project" value="InterPro"/>
</dbReference>
<evidence type="ECO:0000259" key="8">
    <source>
        <dbReference type="Pfam" id="PF17763"/>
    </source>
</evidence>
<dbReference type="Pfam" id="PF17763">
    <property type="entry name" value="Asparaginase_C"/>
    <property type="match status" value="1"/>
</dbReference>
<evidence type="ECO:0000313" key="10">
    <source>
        <dbReference type="Proteomes" id="UP000271003"/>
    </source>
</evidence>
<dbReference type="InterPro" id="IPR027475">
    <property type="entry name" value="Asparaginase/glutaminase_AS2"/>
</dbReference>
<dbReference type="PIRSF" id="PIRSF500176">
    <property type="entry name" value="L_ASNase"/>
    <property type="match status" value="1"/>
</dbReference>
<dbReference type="InterPro" id="IPR036152">
    <property type="entry name" value="Asp/glu_Ase-like_sf"/>
</dbReference>
<dbReference type="PANTHER" id="PTHR11707">
    <property type="entry name" value="L-ASPARAGINASE"/>
    <property type="match status" value="1"/>
</dbReference>
<feature type="domain" description="Asparaginase/glutaminase C-terminal" evidence="8">
    <location>
        <begin position="220"/>
        <end position="317"/>
    </location>
</feature>
<evidence type="ECO:0000256" key="5">
    <source>
        <dbReference type="PROSITE-ProRule" id="PRU10100"/>
    </source>
</evidence>
<evidence type="ECO:0000256" key="6">
    <source>
        <dbReference type="RuleBase" id="RU004456"/>
    </source>
</evidence>
<dbReference type="InterPro" id="IPR004550">
    <property type="entry name" value="AsnASE_II"/>
</dbReference>
<dbReference type="PROSITE" id="PS51732">
    <property type="entry name" value="ASN_GLN_ASE_3"/>
    <property type="match status" value="1"/>
</dbReference>
<dbReference type="PIRSF" id="PIRSF001220">
    <property type="entry name" value="L-ASNase_gatD"/>
    <property type="match status" value="1"/>
</dbReference>
<evidence type="ECO:0000256" key="1">
    <source>
        <dbReference type="ARBA" id="ARBA00010518"/>
    </source>
</evidence>
<dbReference type="InterPro" id="IPR006034">
    <property type="entry name" value="Asparaginase/glutaminase-like"/>
</dbReference>
<dbReference type="CDD" id="cd08964">
    <property type="entry name" value="L-asparaginase_II"/>
    <property type="match status" value="1"/>
</dbReference>
<feature type="binding site" evidence="4">
    <location>
        <position position="60"/>
    </location>
    <ligand>
        <name>substrate</name>
    </ligand>
</feature>
<organism evidence="9 10">
    <name type="scientific">Sutterella megalosphaeroides</name>
    <dbReference type="NCBI Taxonomy" id="2494234"/>
    <lineage>
        <taxon>Bacteria</taxon>
        <taxon>Pseudomonadati</taxon>
        <taxon>Pseudomonadota</taxon>
        <taxon>Betaproteobacteria</taxon>
        <taxon>Burkholderiales</taxon>
        <taxon>Sutterellaceae</taxon>
        <taxon>Sutterella</taxon>
    </lineage>
</organism>
<dbReference type="FunFam" id="3.40.50.1170:FF:000001">
    <property type="entry name" value="L-asparaginase 2"/>
    <property type="match status" value="1"/>
</dbReference>
<accession>A0A2Z6IDQ0</accession>
<dbReference type="KEGG" id="sutt:SUTMEG_11690"/>
<evidence type="ECO:0000313" key="9">
    <source>
        <dbReference type="EMBL" id="BBF23278.1"/>
    </source>
</evidence>
<sequence>MKPNVALFATGGTIVSSGESATQMTGYSIKDFRVDDLLKAVPALDEVANLDVTQVANIDSSSMTSRVWMDLARAIEAALSRDDTAGAVVTHGTDTLEETAYFLNLVLKTEKPVVLVGAMRPATALSADGPLNLLNAVRVACDPSARGRGVLVVLNDTVLAAREATKSHPTNVATFRGPDAGMLGMVAGARIEWLSRSAKRHTVDTAFGMSILDGVDRLPRVDIVYSHVDDDGLFVKAAVAAGARGIVHAGTGNGSIHSDTEPALFEAALKGVLVVRASRTGSGATVEGLDAWQRAGFIPSGTLNPQKARVLLQLALLAWGNLPAEERQKKTEEAFRIY</sequence>
<name>A0A2Z6IDQ0_9BURK</name>
<feature type="active site" evidence="5">
    <location>
        <position position="93"/>
    </location>
</feature>
<dbReference type="OrthoDB" id="9788068at2"/>
<evidence type="ECO:0000259" key="7">
    <source>
        <dbReference type="Pfam" id="PF00710"/>
    </source>
</evidence>
<reference evidence="9 10" key="1">
    <citation type="journal article" date="2018" name="Int. J. Syst. Evol. Microbiol.">
        <title>Mesosutterella multiformis gen. nov., sp. nov., a member of the family Sutterellaceae and Sutterella megalosphaeroides sp. nov., isolated from human faeces.</title>
        <authorList>
            <person name="Sakamoto M."/>
            <person name="Ikeyama N."/>
            <person name="Kunihiro T."/>
            <person name="Iino T."/>
            <person name="Yuki M."/>
            <person name="Ohkuma M."/>
        </authorList>
    </citation>
    <scope>NUCLEOTIDE SEQUENCE [LARGE SCALE GENOMIC DNA]</scope>
    <source>
        <strain evidence="9 10">6FBBBH3</strain>
    </source>
</reference>
<dbReference type="InterPro" id="IPR027474">
    <property type="entry name" value="L-asparaginase_N"/>
</dbReference>
<protein>
    <submittedName>
        <fullName evidence="9">L-asparaginase</fullName>
    </submittedName>
</protein>
<gene>
    <name evidence="9" type="ORF">SUTMEG_11690</name>
</gene>
<dbReference type="InterPro" id="IPR037152">
    <property type="entry name" value="L-asparaginase_N_sf"/>
</dbReference>
<dbReference type="PANTHER" id="PTHR11707:SF28">
    <property type="entry name" value="60 KDA LYSOPHOSPHOLIPASE"/>
    <property type="match status" value="1"/>
</dbReference>
<dbReference type="EMBL" id="AP018786">
    <property type="protein sequence ID" value="BBF23278.1"/>
    <property type="molecule type" value="Genomic_DNA"/>
</dbReference>
<dbReference type="NCBIfam" id="TIGR00520">
    <property type="entry name" value="asnASE_II"/>
    <property type="match status" value="1"/>
</dbReference>
<dbReference type="SUPFAM" id="SSF53774">
    <property type="entry name" value="Glutaminase/Asparaginase"/>
    <property type="match status" value="1"/>
</dbReference>
<feature type="domain" description="L-asparaginase N-terminal" evidence="7">
    <location>
        <begin position="4"/>
        <end position="196"/>
    </location>
</feature>
<dbReference type="InterPro" id="IPR040919">
    <property type="entry name" value="Asparaginase_C"/>
</dbReference>
<dbReference type="Pfam" id="PF00710">
    <property type="entry name" value="Asparaginase"/>
    <property type="match status" value="1"/>
</dbReference>
<dbReference type="SMART" id="SM00870">
    <property type="entry name" value="Asparaginase"/>
    <property type="match status" value="1"/>
</dbReference>
<dbReference type="Gene3D" id="3.40.50.40">
    <property type="match status" value="1"/>
</dbReference>
<feature type="binding site" evidence="4">
    <location>
        <begin position="93"/>
        <end position="94"/>
    </location>
    <ligand>
        <name>substrate</name>
    </ligand>
</feature>
<evidence type="ECO:0000256" key="3">
    <source>
        <dbReference type="PIRSR" id="PIRSR001220-1"/>
    </source>
</evidence>
<comment type="similarity">
    <text evidence="1 6">Belongs to the asparaginase 1 family.</text>
</comment>
<keyword evidence="10" id="KW-1185">Reference proteome</keyword>
<dbReference type="Proteomes" id="UP000271003">
    <property type="component" value="Chromosome"/>
</dbReference>
<proteinExistence type="inferred from homology"/>
<dbReference type="Gene3D" id="3.40.50.1170">
    <property type="entry name" value="L-asparaginase, N-terminal domain"/>
    <property type="match status" value="1"/>
</dbReference>
<evidence type="ECO:0000256" key="4">
    <source>
        <dbReference type="PIRSR" id="PIRSR001220-2"/>
    </source>
</evidence>
<evidence type="ECO:0000256" key="2">
    <source>
        <dbReference type="ARBA" id="ARBA00022801"/>
    </source>
</evidence>
<dbReference type="RefSeq" id="WP_120176905.1">
    <property type="nucleotide sequence ID" value="NZ_AP018786.1"/>
</dbReference>
<dbReference type="GO" id="GO:0004067">
    <property type="term" value="F:asparaginase activity"/>
    <property type="evidence" value="ECO:0007669"/>
    <property type="project" value="UniProtKB-UniRule"/>
</dbReference>
<dbReference type="AlphaFoldDB" id="A0A2Z6IDQ0"/>
<dbReference type="PRINTS" id="PR00139">
    <property type="entry name" value="ASNGLNASE"/>
</dbReference>
<feature type="active site" description="O-isoaspartyl threonine intermediate" evidence="3">
    <location>
        <position position="13"/>
    </location>
</feature>
<dbReference type="PROSITE" id="PS00917">
    <property type="entry name" value="ASN_GLN_ASE_2"/>
    <property type="match status" value="1"/>
</dbReference>
<keyword evidence="2" id="KW-0378">Hydrolase</keyword>
<dbReference type="InterPro" id="IPR027473">
    <property type="entry name" value="L-asparaginase_C"/>
</dbReference>